<dbReference type="PANTHER" id="PTHR12281:SF12">
    <property type="entry name" value="DEFECTIVE IN CULLIN NEDDYLATION PROTEIN"/>
    <property type="match status" value="1"/>
</dbReference>
<feature type="compositionally biased region" description="Low complexity" evidence="2">
    <location>
        <begin position="16"/>
        <end position="35"/>
    </location>
</feature>
<organism evidence="4 5">
    <name type="scientific">Somion occarium</name>
    <dbReference type="NCBI Taxonomy" id="3059160"/>
    <lineage>
        <taxon>Eukaryota</taxon>
        <taxon>Fungi</taxon>
        <taxon>Dikarya</taxon>
        <taxon>Basidiomycota</taxon>
        <taxon>Agaricomycotina</taxon>
        <taxon>Agaricomycetes</taxon>
        <taxon>Polyporales</taxon>
        <taxon>Cerrenaceae</taxon>
        <taxon>Somion</taxon>
    </lineage>
</organism>
<feature type="domain" description="DCUN1" evidence="3">
    <location>
        <begin position="129"/>
        <end position="353"/>
    </location>
</feature>
<dbReference type="PANTHER" id="PTHR12281">
    <property type="entry name" value="RP42 RELATED"/>
    <property type="match status" value="1"/>
</dbReference>
<sequence length="361" mass="39705">MAPKRKRAGDVTVTETTTTRATRSSARSKTKTAAADSPAAGTSVSAMSKDEDIEEIETPVKKTRKTVTKTKAATTTKRGTKKEQAIPEADAQPAPNGKQSPSDSAKEVTSKPVAKPTTRKGSNANPEPYSPGRALELFKSYANQDDCDVIGPGGFERLCNDAGIAMDGAAPLLLAWQLGTSEFGKIKKSEWETGTGELRISSVDVFSVALRELEDMLLLDKPALKPALAPIGSKKTAMPEPYNRARYYRYAQDKKKAYNELYLFCFMLAKPETSRSIDMETGCAFWSVLVAPKYSTMKDILEFITEKGTYKGVNKDLWTMTLEFCQTISPNLDGYDADGAWPTMLDEFVNWKRKKIEDVKS</sequence>
<dbReference type="EMBL" id="OZ037946">
    <property type="protein sequence ID" value="CAL1703471.1"/>
    <property type="molecule type" value="Genomic_DNA"/>
</dbReference>
<dbReference type="Pfam" id="PF03556">
    <property type="entry name" value="Cullin_binding"/>
    <property type="match status" value="1"/>
</dbReference>
<dbReference type="Gene3D" id="1.10.238.10">
    <property type="entry name" value="EF-hand"/>
    <property type="match status" value="1"/>
</dbReference>
<dbReference type="PROSITE" id="PS51229">
    <property type="entry name" value="DCUN1"/>
    <property type="match status" value="1"/>
</dbReference>
<gene>
    <name evidence="4" type="ORF">GFSPODELE1_LOCUS4596</name>
</gene>
<protein>
    <recommendedName>
        <fullName evidence="1">Defective in cullin neddylation protein</fullName>
    </recommendedName>
</protein>
<name>A0ABP1D6G9_9APHY</name>
<accession>A0ABP1D6G9</accession>
<evidence type="ECO:0000313" key="5">
    <source>
        <dbReference type="Proteomes" id="UP001497453"/>
    </source>
</evidence>
<dbReference type="Proteomes" id="UP001497453">
    <property type="component" value="Chromosome 3"/>
</dbReference>
<keyword evidence="5" id="KW-1185">Reference proteome</keyword>
<reference evidence="5" key="1">
    <citation type="submission" date="2024-04" db="EMBL/GenBank/DDBJ databases">
        <authorList>
            <person name="Shaw F."/>
            <person name="Minotto A."/>
        </authorList>
    </citation>
    <scope>NUCLEOTIDE SEQUENCE [LARGE SCALE GENOMIC DNA]</scope>
</reference>
<comment type="function">
    <text evidence="1">Neddylation of cullins play an essential role in the regulation of SCF-type complexes activity.</text>
</comment>
<proteinExistence type="predicted"/>
<evidence type="ECO:0000256" key="2">
    <source>
        <dbReference type="SAM" id="MobiDB-lite"/>
    </source>
</evidence>
<evidence type="ECO:0000256" key="1">
    <source>
        <dbReference type="RuleBase" id="RU410713"/>
    </source>
</evidence>
<evidence type="ECO:0000313" key="4">
    <source>
        <dbReference type="EMBL" id="CAL1703471.1"/>
    </source>
</evidence>
<dbReference type="InterPro" id="IPR005176">
    <property type="entry name" value="PONY_dom"/>
</dbReference>
<feature type="region of interest" description="Disordered" evidence="2">
    <location>
        <begin position="1"/>
        <end position="131"/>
    </location>
</feature>
<dbReference type="Gene3D" id="1.10.238.200">
    <property type="entry name" value="Cullin, PONY binding domain"/>
    <property type="match status" value="1"/>
</dbReference>
<evidence type="ECO:0000259" key="3">
    <source>
        <dbReference type="PROSITE" id="PS51229"/>
    </source>
</evidence>
<dbReference type="InterPro" id="IPR042460">
    <property type="entry name" value="DCN1-like_PONY"/>
</dbReference>
<dbReference type="InterPro" id="IPR014764">
    <property type="entry name" value="DCN-prot"/>
</dbReference>